<dbReference type="AlphaFoldDB" id="A0A1I7XI81"/>
<dbReference type="Proteomes" id="UP000095283">
    <property type="component" value="Unplaced"/>
</dbReference>
<evidence type="ECO:0000256" key="1">
    <source>
        <dbReference type="SAM" id="MobiDB-lite"/>
    </source>
</evidence>
<sequence>MDVSTNMGSIAQMKAEHEQNKLREVEMNREVDPLRKKSEEEVRKLSAERRTKVAEKRRMSTNDNPNGVPIMAAFQKV</sequence>
<feature type="compositionally biased region" description="Basic and acidic residues" evidence="1">
    <location>
        <begin position="14"/>
        <end position="60"/>
    </location>
</feature>
<organism evidence="2 3">
    <name type="scientific">Heterorhabditis bacteriophora</name>
    <name type="common">Entomopathogenic nematode worm</name>
    <dbReference type="NCBI Taxonomy" id="37862"/>
    <lineage>
        <taxon>Eukaryota</taxon>
        <taxon>Metazoa</taxon>
        <taxon>Ecdysozoa</taxon>
        <taxon>Nematoda</taxon>
        <taxon>Chromadorea</taxon>
        <taxon>Rhabditida</taxon>
        <taxon>Rhabditina</taxon>
        <taxon>Rhabditomorpha</taxon>
        <taxon>Strongyloidea</taxon>
        <taxon>Heterorhabditidae</taxon>
        <taxon>Heterorhabditis</taxon>
    </lineage>
</organism>
<dbReference type="WBParaSite" id="Hba_17409">
    <property type="protein sequence ID" value="Hba_17409"/>
    <property type="gene ID" value="Hba_17409"/>
</dbReference>
<reference evidence="3" key="1">
    <citation type="submission" date="2016-11" db="UniProtKB">
        <authorList>
            <consortium name="WormBaseParasite"/>
        </authorList>
    </citation>
    <scope>IDENTIFICATION</scope>
</reference>
<evidence type="ECO:0000313" key="3">
    <source>
        <dbReference type="WBParaSite" id="Hba_17409"/>
    </source>
</evidence>
<evidence type="ECO:0000313" key="2">
    <source>
        <dbReference type="Proteomes" id="UP000095283"/>
    </source>
</evidence>
<keyword evidence="2" id="KW-1185">Reference proteome</keyword>
<name>A0A1I7XI81_HETBA</name>
<protein>
    <submittedName>
        <fullName evidence="3">Small VCP/p97-interacting protein</fullName>
    </submittedName>
</protein>
<accession>A0A1I7XI81</accession>
<feature type="region of interest" description="Disordered" evidence="1">
    <location>
        <begin position="1"/>
        <end position="69"/>
    </location>
</feature>
<proteinExistence type="predicted"/>